<evidence type="ECO:0000313" key="2">
    <source>
        <dbReference type="Ensembl" id="ENSEEEP00000056546.1"/>
    </source>
</evidence>
<organism evidence="2 3">
    <name type="scientific">Electrophorus electricus</name>
    <name type="common">Electric eel</name>
    <name type="synonym">Gymnotus electricus</name>
    <dbReference type="NCBI Taxonomy" id="8005"/>
    <lineage>
        <taxon>Eukaryota</taxon>
        <taxon>Metazoa</taxon>
        <taxon>Chordata</taxon>
        <taxon>Craniata</taxon>
        <taxon>Vertebrata</taxon>
        <taxon>Euteleostomi</taxon>
        <taxon>Actinopterygii</taxon>
        <taxon>Neopterygii</taxon>
        <taxon>Teleostei</taxon>
        <taxon>Ostariophysi</taxon>
        <taxon>Gymnotiformes</taxon>
        <taxon>Gymnotoidei</taxon>
        <taxon>Gymnotidae</taxon>
        <taxon>Electrophorus</taxon>
    </lineage>
</organism>
<dbReference type="Ensembl" id="ENSEEET00000063451.1">
    <property type="protein sequence ID" value="ENSEEEP00000056546.1"/>
    <property type="gene ID" value="ENSEEEG00000025726.1"/>
</dbReference>
<evidence type="ECO:0000259" key="1">
    <source>
        <dbReference type="Pfam" id="PF09305"/>
    </source>
</evidence>
<gene>
    <name evidence="2" type="primary">TAFA3</name>
</gene>
<accession>A0AAY5EHV1</accession>
<reference evidence="2" key="3">
    <citation type="submission" date="2025-09" db="UniProtKB">
        <authorList>
            <consortium name="Ensembl"/>
        </authorList>
    </citation>
    <scope>IDENTIFICATION</scope>
</reference>
<dbReference type="Gene3D" id="4.10.1290.10">
    <property type="entry name" value="Tumor necrosis factor receptor superfamily"/>
    <property type="match status" value="1"/>
</dbReference>
<dbReference type="InterPro" id="IPR022317">
    <property type="entry name" value="TNFR_13B"/>
</dbReference>
<dbReference type="Proteomes" id="UP000314983">
    <property type="component" value="Chromosome 14"/>
</dbReference>
<dbReference type="GO" id="GO:0030889">
    <property type="term" value="P:negative regulation of B cell proliferation"/>
    <property type="evidence" value="ECO:0007669"/>
    <property type="project" value="TreeGrafter"/>
</dbReference>
<dbReference type="GO" id="GO:0001782">
    <property type="term" value="P:B cell homeostasis"/>
    <property type="evidence" value="ECO:0007669"/>
    <property type="project" value="TreeGrafter"/>
</dbReference>
<dbReference type="Pfam" id="PF09305">
    <property type="entry name" value="TACI-CRD2"/>
    <property type="match status" value="1"/>
</dbReference>
<dbReference type="PANTHER" id="PTHR15511:SF2">
    <property type="entry name" value="TUMOR NECROSIS FACTOR RECEPTOR SUPERFAMILY MEMBER 13B"/>
    <property type="match status" value="1"/>
</dbReference>
<reference evidence="2" key="2">
    <citation type="submission" date="2025-08" db="UniProtKB">
        <authorList>
            <consortium name="Ensembl"/>
        </authorList>
    </citation>
    <scope>IDENTIFICATION</scope>
</reference>
<protein>
    <recommendedName>
        <fullName evidence="1">TACI cysteine-rich domain-containing protein</fullName>
    </recommendedName>
</protein>
<evidence type="ECO:0000313" key="3">
    <source>
        <dbReference type="Proteomes" id="UP000314983"/>
    </source>
</evidence>
<dbReference type="AlphaFoldDB" id="A0AAY5EHV1"/>
<reference evidence="2 3" key="1">
    <citation type="submission" date="2020-05" db="EMBL/GenBank/DDBJ databases">
        <title>Electrophorus electricus (electric eel) genome, fEleEle1, primary haplotype.</title>
        <authorList>
            <person name="Myers G."/>
            <person name="Meyer A."/>
            <person name="Fedrigo O."/>
            <person name="Formenti G."/>
            <person name="Rhie A."/>
            <person name="Tracey A."/>
            <person name="Sims Y."/>
            <person name="Jarvis E.D."/>
        </authorList>
    </citation>
    <scope>NUCLEOTIDE SEQUENCE [LARGE SCALE GENOMIC DNA]</scope>
</reference>
<dbReference type="InterPro" id="IPR015384">
    <property type="entry name" value="TACI_Cys-rich-dom"/>
</dbReference>
<dbReference type="PANTHER" id="PTHR15511">
    <property type="entry name" value="TUMOR NECROSIS FACTOR RECEPTOR SUPERFAMILY MEMBER 13B"/>
    <property type="match status" value="1"/>
</dbReference>
<keyword evidence="3" id="KW-1185">Reference proteome</keyword>
<dbReference type="GO" id="GO:0005886">
    <property type="term" value="C:plasma membrane"/>
    <property type="evidence" value="ECO:0007669"/>
    <property type="project" value="InterPro"/>
</dbReference>
<sequence length="162" mass="17916">MSWTQPIKVLFSHQETIPDVPHACLSSRTHITTVCSLWEGLWMGSSFTHCQTTLLQFSSVHIAKCKCSILSLNKQLCAVSAVAYDCKAVPGQFYDRLLKKCFKCSDLCGHHPLECSPVCPSKLVGEGLHPKCTRTPCVINISQGSQGAWREARPNRRTQAAV</sequence>
<feature type="domain" description="TACI cysteine-rich" evidence="1">
    <location>
        <begin position="85"/>
        <end position="120"/>
    </location>
</feature>
<name>A0AAY5EHV1_ELEEL</name>
<dbReference type="GO" id="GO:0002244">
    <property type="term" value="P:hematopoietic progenitor cell differentiation"/>
    <property type="evidence" value="ECO:0007669"/>
    <property type="project" value="TreeGrafter"/>
</dbReference>
<proteinExistence type="predicted"/>
<dbReference type="SUPFAM" id="SSF57586">
    <property type="entry name" value="TNF receptor-like"/>
    <property type="match status" value="1"/>
</dbReference>